<evidence type="ECO:0000256" key="4">
    <source>
        <dbReference type="PROSITE-ProRule" id="PRU01343"/>
    </source>
</evidence>
<keyword evidence="8" id="KW-1185">Reference proteome</keyword>
<reference evidence="7 8" key="1">
    <citation type="journal article" date="2024" name="G3 (Bethesda)">
        <title>Genome assembly of Hibiscus sabdariffa L. provides insights into metabolisms of medicinal natural products.</title>
        <authorList>
            <person name="Kim T."/>
        </authorList>
    </citation>
    <scope>NUCLEOTIDE SEQUENCE [LARGE SCALE GENOMIC DNA]</scope>
    <source>
        <strain evidence="7">TK-2024</strain>
        <tissue evidence="7">Old leaves</tissue>
    </source>
</reference>
<evidence type="ECO:0000256" key="5">
    <source>
        <dbReference type="SAM" id="MobiDB-lite"/>
    </source>
</evidence>
<evidence type="ECO:0000256" key="2">
    <source>
        <dbReference type="ARBA" id="ARBA00022771"/>
    </source>
</evidence>
<dbReference type="PANTHER" id="PTHR33248">
    <property type="entry name" value="ZINC ION-BINDING PROTEIN"/>
    <property type="match status" value="1"/>
</dbReference>
<comment type="caution">
    <text evidence="7">The sequence shown here is derived from an EMBL/GenBank/DDBJ whole genome shotgun (WGS) entry which is preliminary data.</text>
</comment>
<gene>
    <name evidence="7" type="ORF">V6N11_005801</name>
</gene>
<sequence>MFNPMKPMEAEKQGSSEWSAGMEEPTSFPICGCGYPAKLTTSWSNRNPGRRFFGCKNYGSFFHKHCRFFCWYDPPMSTHSRIVLVGLLNKIKANDIQRTNERFGWIFLLVVCVELGDGDVYCVVNALRGMEMFSSFEGDENVKGNFLDS</sequence>
<feature type="domain" description="GRF-type" evidence="6">
    <location>
        <begin position="31"/>
        <end position="75"/>
    </location>
</feature>
<evidence type="ECO:0000256" key="3">
    <source>
        <dbReference type="ARBA" id="ARBA00022833"/>
    </source>
</evidence>
<organism evidence="7 8">
    <name type="scientific">Hibiscus sabdariffa</name>
    <name type="common">roselle</name>
    <dbReference type="NCBI Taxonomy" id="183260"/>
    <lineage>
        <taxon>Eukaryota</taxon>
        <taxon>Viridiplantae</taxon>
        <taxon>Streptophyta</taxon>
        <taxon>Embryophyta</taxon>
        <taxon>Tracheophyta</taxon>
        <taxon>Spermatophyta</taxon>
        <taxon>Magnoliopsida</taxon>
        <taxon>eudicotyledons</taxon>
        <taxon>Gunneridae</taxon>
        <taxon>Pentapetalae</taxon>
        <taxon>rosids</taxon>
        <taxon>malvids</taxon>
        <taxon>Malvales</taxon>
        <taxon>Malvaceae</taxon>
        <taxon>Malvoideae</taxon>
        <taxon>Hibiscus</taxon>
    </lineage>
</organism>
<evidence type="ECO:0000256" key="1">
    <source>
        <dbReference type="ARBA" id="ARBA00022723"/>
    </source>
</evidence>
<feature type="region of interest" description="Disordered" evidence="5">
    <location>
        <begin position="1"/>
        <end position="21"/>
    </location>
</feature>
<name>A0ABR2RPG1_9ROSI</name>
<dbReference type="Proteomes" id="UP001396334">
    <property type="component" value="Unassembled WGS sequence"/>
</dbReference>
<dbReference type="InterPro" id="IPR010666">
    <property type="entry name" value="Znf_GRF"/>
</dbReference>
<dbReference type="EMBL" id="JBBPBN010000021">
    <property type="protein sequence ID" value="KAK9014649.1"/>
    <property type="molecule type" value="Genomic_DNA"/>
</dbReference>
<proteinExistence type="predicted"/>
<evidence type="ECO:0000313" key="7">
    <source>
        <dbReference type="EMBL" id="KAK9014649.1"/>
    </source>
</evidence>
<accession>A0ABR2RPG1</accession>
<evidence type="ECO:0000313" key="8">
    <source>
        <dbReference type="Proteomes" id="UP001396334"/>
    </source>
</evidence>
<keyword evidence="3" id="KW-0862">Zinc</keyword>
<evidence type="ECO:0000259" key="6">
    <source>
        <dbReference type="PROSITE" id="PS51999"/>
    </source>
</evidence>
<protein>
    <recommendedName>
        <fullName evidence="6">GRF-type domain-containing protein</fullName>
    </recommendedName>
</protein>
<keyword evidence="1" id="KW-0479">Metal-binding</keyword>
<keyword evidence="2 4" id="KW-0863">Zinc-finger</keyword>
<dbReference type="PROSITE" id="PS51999">
    <property type="entry name" value="ZF_GRF"/>
    <property type="match status" value="1"/>
</dbReference>